<keyword evidence="3" id="KW-0812">Transmembrane</keyword>
<gene>
    <name evidence="5" type="ORF">JE024_03850</name>
</gene>
<comment type="caution">
    <text evidence="5">The sequence shown here is derived from an EMBL/GenBank/DDBJ whole genome shotgun (WGS) entry which is preliminary data.</text>
</comment>
<dbReference type="Proteomes" id="UP000664109">
    <property type="component" value="Unassembled WGS sequence"/>
</dbReference>
<evidence type="ECO:0000256" key="1">
    <source>
        <dbReference type="ARBA" id="ARBA00023015"/>
    </source>
</evidence>
<evidence type="ECO:0000259" key="4">
    <source>
        <dbReference type="Pfam" id="PF13490"/>
    </source>
</evidence>
<dbReference type="RefSeq" id="WP_205372214.1">
    <property type="nucleotide sequence ID" value="NZ_JAFEJA010000001.1"/>
</dbReference>
<protein>
    <submittedName>
        <fullName evidence="5">Zf-HC2 domain-containing protein</fullName>
    </submittedName>
</protein>
<name>A0ABS2UKH9_9ACTN</name>
<feature type="transmembrane region" description="Helical" evidence="3">
    <location>
        <begin position="87"/>
        <end position="107"/>
    </location>
</feature>
<sequence length="222" mass="22775">MSSQQPHRDVAAYALGVLEPGDALRFEEHLGGCGRCAVQLSDFSGAARAVAALAGPGRGVAPPSAGLLERLTQGVRAQRRRDGRRRLALAAVAAVLVVGTPVAVVAARGTAPVTVQRVVAKDPVSGVRASVALEDHGWGTEVAMRLTALPGPRVCRLVAIGKDGAEHPVLSWWVPDGGYGVSDGPGSAGPLDVTGGTDLHPAEIGRWEVRGENGERLLSIGG</sequence>
<dbReference type="EMBL" id="JAFEJA010000001">
    <property type="protein sequence ID" value="MBM9617884.1"/>
    <property type="molecule type" value="Genomic_DNA"/>
</dbReference>
<keyword evidence="3" id="KW-1133">Transmembrane helix</keyword>
<keyword evidence="1" id="KW-0805">Transcription regulation</keyword>
<dbReference type="InterPro" id="IPR041916">
    <property type="entry name" value="Anti_sigma_zinc_sf"/>
</dbReference>
<dbReference type="InterPro" id="IPR027383">
    <property type="entry name" value="Znf_put"/>
</dbReference>
<dbReference type="Pfam" id="PF13490">
    <property type="entry name" value="zf-HC2"/>
    <property type="match status" value="1"/>
</dbReference>
<keyword evidence="2" id="KW-0804">Transcription</keyword>
<evidence type="ECO:0000256" key="3">
    <source>
        <dbReference type="SAM" id="Phobius"/>
    </source>
</evidence>
<proteinExistence type="predicted"/>
<evidence type="ECO:0000313" key="6">
    <source>
        <dbReference type="Proteomes" id="UP000664109"/>
    </source>
</evidence>
<dbReference type="Gene3D" id="1.10.10.1320">
    <property type="entry name" value="Anti-sigma factor, zinc-finger domain"/>
    <property type="match status" value="1"/>
</dbReference>
<accession>A0ABS2UKH9</accession>
<evidence type="ECO:0000256" key="2">
    <source>
        <dbReference type="ARBA" id="ARBA00023163"/>
    </source>
</evidence>
<reference evidence="5 6" key="1">
    <citation type="journal article" date="2016" name="Arch. Microbiol.">
        <title>Streptomyces zhihengii sp. nov., isolated from rhizospheric soil of Psammosilene tunicoides.</title>
        <authorList>
            <person name="Huang M.J."/>
            <person name="Fei J.J."/>
            <person name="Salam N."/>
            <person name="Kim C.J."/>
            <person name="Hozzein W.N."/>
            <person name="Xiao M."/>
            <person name="Huang H.Q."/>
            <person name="Li W.J."/>
        </authorList>
    </citation>
    <scope>NUCLEOTIDE SEQUENCE [LARGE SCALE GENOMIC DNA]</scope>
    <source>
        <strain evidence="5 6">YIM T102</strain>
    </source>
</reference>
<evidence type="ECO:0000313" key="5">
    <source>
        <dbReference type="EMBL" id="MBM9617884.1"/>
    </source>
</evidence>
<keyword evidence="6" id="KW-1185">Reference proteome</keyword>
<keyword evidence="3" id="KW-0472">Membrane</keyword>
<feature type="domain" description="Putative zinc-finger" evidence="4">
    <location>
        <begin position="10"/>
        <end position="37"/>
    </location>
</feature>
<organism evidence="5 6">
    <name type="scientific">Streptomyces zhihengii</name>
    <dbReference type="NCBI Taxonomy" id="1818004"/>
    <lineage>
        <taxon>Bacteria</taxon>
        <taxon>Bacillati</taxon>
        <taxon>Actinomycetota</taxon>
        <taxon>Actinomycetes</taxon>
        <taxon>Kitasatosporales</taxon>
        <taxon>Streptomycetaceae</taxon>
        <taxon>Streptomyces</taxon>
    </lineage>
</organism>